<dbReference type="PROSITE" id="PS51186">
    <property type="entry name" value="GNAT"/>
    <property type="match status" value="1"/>
</dbReference>
<evidence type="ECO:0000259" key="1">
    <source>
        <dbReference type="PROSITE" id="PS51186"/>
    </source>
</evidence>
<dbReference type="InterPro" id="IPR016181">
    <property type="entry name" value="Acyl_CoA_acyltransferase"/>
</dbReference>
<dbReference type="Proteomes" id="UP000001968">
    <property type="component" value="Chromosome"/>
</dbReference>
<dbReference type="EMBL" id="CP000448">
    <property type="protein sequence ID" value="ABI68694.1"/>
    <property type="molecule type" value="Genomic_DNA"/>
</dbReference>
<proteinExistence type="predicted"/>
<dbReference type="InterPro" id="IPR000182">
    <property type="entry name" value="GNAT_dom"/>
</dbReference>
<evidence type="ECO:0000313" key="2">
    <source>
        <dbReference type="EMBL" id="ABI68694.1"/>
    </source>
</evidence>
<dbReference type="OrthoDB" id="5292888at2"/>
<feature type="domain" description="N-acetyltransferase" evidence="1">
    <location>
        <begin position="1"/>
        <end position="160"/>
    </location>
</feature>
<evidence type="ECO:0000313" key="3">
    <source>
        <dbReference type="Proteomes" id="UP000001968"/>
    </source>
</evidence>
<keyword evidence="3" id="KW-1185">Reference proteome</keyword>
<sequence>MRIREASVEDASAIARVAVDTWKTAYRGIIDDNYLNSLSYEEREKGWRQYPFHECYVYVAEDNTQNIIGFAAAGPERESNPMYQGELYAIYINQDYQSKGVGSALFLSILKKLDNTGINSLVLWALSASPYRKFYEKHGGKPVQSKLLEMEGFAYQITAYGWPDIKVANVGGIK</sequence>
<gene>
    <name evidence="2" type="ordered locus">Swol_1387</name>
</gene>
<dbReference type="HOGENOM" id="CLU_013985_18_2_9"/>
<dbReference type="STRING" id="335541.Swol_1387"/>
<organism evidence="2 3">
    <name type="scientific">Syntrophomonas wolfei subsp. wolfei (strain DSM 2245B / Goettingen)</name>
    <dbReference type="NCBI Taxonomy" id="335541"/>
    <lineage>
        <taxon>Bacteria</taxon>
        <taxon>Bacillati</taxon>
        <taxon>Bacillota</taxon>
        <taxon>Clostridia</taxon>
        <taxon>Eubacteriales</taxon>
        <taxon>Syntrophomonadaceae</taxon>
        <taxon>Syntrophomonas</taxon>
    </lineage>
</organism>
<dbReference type="Pfam" id="PF00583">
    <property type="entry name" value="Acetyltransf_1"/>
    <property type="match status" value="1"/>
</dbReference>
<dbReference type="RefSeq" id="WP_011640793.1">
    <property type="nucleotide sequence ID" value="NC_008346.1"/>
</dbReference>
<reference evidence="3" key="1">
    <citation type="journal article" date="2010" name="Environ. Microbiol.">
        <title>The genome of Syntrophomonas wolfei: new insights into syntrophic metabolism and biohydrogen production.</title>
        <authorList>
            <person name="Sieber J.R."/>
            <person name="Sims D.R."/>
            <person name="Han C."/>
            <person name="Kim E."/>
            <person name="Lykidis A."/>
            <person name="Lapidus A.L."/>
            <person name="McDonnald E."/>
            <person name="Rohlin L."/>
            <person name="Culley D.E."/>
            <person name="Gunsalus R."/>
            <person name="McInerney M.J."/>
        </authorList>
    </citation>
    <scope>NUCLEOTIDE SEQUENCE [LARGE SCALE GENOMIC DNA]</scope>
    <source>
        <strain evidence="3">DSM 2245B / Goettingen</strain>
    </source>
</reference>
<dbReference type="SUPFAM" id="SSF55729">
    <property type="entry name" value="Acyl-CoA N-acyltransferases (Nat)"/>
    <property type="match status" value="1"/>
</dbReference>
<dbReference type="Gene3D" id="3.40.630.30">
    <property type="match status" value="1"/>
</dbReference>
<dbReference type="AlphaFoldDB" id="Q0AX60"/>
<dbReference type="GO" id="GO:0016747">
    <property type="term" value="F:acyltransferase activity, transferring groups other than amino-acyl groups"/>
    <property type="evidence" value="ECO:0007669"/>
    <property type="project" value="InterPro"/>
</dbReference>
<name>Q0AX60_SYNWW</name>
<dbReference type="eggNOG" id="COG1247">
    <property type="taxonomic scope" value="Bacteria"/>
</dbReference>
<dbReference type="KEGG" id="swo:Swol_1387"/>
<protein>
    <recommendedName>
        <fullName evidence="1">N-acetyltransferase domain-containing protein</fullName>
    </recommendedName>
</protein>
<dbReference type="CDD" id="cd04301">
    <property type="entry name" value="NAT_SF"/>
    <property type="match status" value="1"/>
</dbReference>
<accession>Q0AX60</accession>